<proteinExistence type="inferred from homology"/>
<organism evidence="8 9">
    <name type="scientific">Myriangium duriaei CBS 260.36</name>
    <dbReference type="NCBI Taxonomy" id="1168546"/>
    <lineage>
        <taxon>Eukaryota</taxon>
        <taxon>Fungi</taxon>
        <taxon>Dikarya</taxon>
        <taxon>Ascomycota</taxon>
        <taxon>Pezizomycotina</taxon>
        <taxon>Dothideomycetes</taxon>
        <taxon>Dothideomycetidae</taxon>
        <taxon>Myriangiales</taxon>
        <taxon>Myriangiaceae</taxon>
        <taxon>Myriangium</taxon>
    </lineage>
</organism>
<dbReference type="InterPro" id="IPR049326">
    <property type="entry name" value="Rhodopsin_dom_fungi"/>
</dbReference>
<name>A0A9P4JG81_9PEZI</name>
<evidence type="ECO:0000256" key="2">
    <source>
        <dbReference type="ARBA" id="ARBA00022692"/>
    </source>
</evidence>
<sequence>MSGSAANPYHNNYYPILVLNFVAIVVVSVCTGLRLYVRHSLVRKVGLDDWLLLIGVHSERTGLDYPAQKRCGGRCIAQQAGRIFPYLISEVFVRLAYAVFYLRVIPPELDLRWQRWFVQGAVAVYALYQTANAFIYIFQCGSPANLGKRGPGVTGCIAQSTMGALFDSSYYFDAALDWAMAIIPMVVVWKSTMTLRTKIMVVLILLLGCCASAIAVVAIVMSKLDGAVASNFANQHHVIVVTVLVWAEPMVAIICLSLAALRPLFRKFLDAGPKTLSSLSLSSQMSPPVQHV</sequence>
<feature type="transmembrane region" description="Helical" evidence="6">
    <location>
        <begin position="83"/>
        <end position="104"/>
    </location>
</feature>
<feature type="transmembrane region" description="Helical" evidence="6">
    <location>
        <begin position="239"/>
        <end position="261"/>
    </location>
</feature>
<feature type="transmembrane region" description="Helical" evidence="6">
    <location>
        <begin position="12"/>
        <end position="37"/>
    </location>
</feature>
<feature type="transmembrane region" description="Helical" evidence="6">
    <location>
        <begin position="199"/>
        <end position="219"/>
    </location>
</feature>
<evidence type="ECO:0000256" key="4">
    <source>
        <dbReference type="ARBA" id="ARBA00023136"/>
    </source>
</evidence>
<dbReference type="GO" id="GO:0016020">
    <property type="term" value="C:membrane"/>
    <property type="evidence" value="ECO:0007669"/>
    <property type="project" value="UniProtKB-SubCell"/>
</dbReference>
<dbReference type="PANTHER" id="PTHR33048">
    <property type="entry name" value="PTH11-LIKE INTEGRAL MEMBRANE PROTEIN (AFU_ORTHOLOGUE AFUA_5G11245)"/>
    <property type="match status" value="1"/>
</dbReference>
<comment type="subcellular location">
    <subcellularLocation>
        <location evidence="1">Membrane</location>
        <topology evidence="1">Multi-pass membrane protein</topology>
    </subcellularLocation>
</comment>
<evidence type="ECO:0000256" key="5">
    <source>
        <dbReference type="ARBA" id="ARBA00038359"/>
    </source>
</evidence>
<evidence type="ECO:0000313" key="8">
    <source>
        <dbReference type="EMBL" id="KAF2158269.1"/>
    </source>
</evidence>
<evidence type="ECO:0000256" key="6">
    <source>
        <dbReference type="SAM" id="Phobius"/>
    </source>
</evidence>
<feature type="transmembrane region" description="Helical" evidence="6">
    <location>
        <begin position="116"/>
        <end position="138"/>
    </location>
</feature>
<protein>
    <recommendedName>
        <fullName evidence="7">Rhodopsin domain-containing protein</fullName>
    </recommendedName>
</protein>
<keyword evidence="9" id="KW-1185">Reference proteome</keyword>
<dbReference type="OrthoDB" id="4682787at2759"/>
<dbReference type="AlphaFoldDB" id="A0A9P4JG81"/>
<dbReference type="Pfam" id="PF20684">
    <property type="entry name" value="Fung_rhodopsin"/>
    <property type="match status" value="1"/>
</dbReference>
<comment type="similarity">
    <text evidence="5">Belongs to the SAT4 family.</text>
</comment>
<reference evidence="8" key="1">
    <citation type="journal article" date="2020" name="Stud. Mycol.">
        <title>101 Dothideomycetes genomes: a test case for predicting lifestyles and emergence of pathogens.</title>
        <authorList>
            <person name="Haridas S."/>
            <person name="Albert R."/>
            <person name="Binder M."/>
            <person name="Bloem J."/>
            <person name="Labutti K."/>
            <person name="Salamov A."/>
            <person name="Andreopoulos B."/>
            <person name="Baker S."/>
            <person name="Barry K."/>
            <person name="Bills G."/>
            <person name="Bluhm B."/>
            <person name="Cannon C."/>
            <person name="Castanera R."/>
            <person name="Culley D."/>
            <person name="Daum C."/>
            <person name="Ezra D."/>
            <person name="Gonzalez J."/>
            <person name="Henrissat B."/>
            <person name="Kuo A."/>
            <person name="Liang C."/>
            <person name="Lipzen A."/>
            <person name="Lutzoni F."/>
            <person name="Magnuson J."/>
            <person name="Mondo S."/>
            <person name="Nolan M."/>
            <person name="Ohm R."/>
            <person name="Pangilinan J."/>
            <person name="Park H.-J."/>
            <person name="Ramirez L."/>
            <person name="Alfaro M."/>
            <person name="Sun H."/>
            <person name="Tritt A."/>
            <person name="Yoshinaga Y."/>
            <person name="Zwiers L.-H."/>
            <person name="Turgeon B."/>
            <person name="Goodwin S."/>
            <person name="Spatafora J."/>
            <person name="Crous P."/>
            <person name="Grigoriev I."/>
        </authorList>
    </citation>
    <scope>NUCLEOTIDE SEQUENCE</scope>
    <source>
        <strain evidence="8">CBS 260.36</strain>
    </source>
</reference>
<evidence type="ECO:0000256" key="3">
    <source>
        <dbReference type="ARBA" id="ARBA00022989"/>
    </source>
</evidence>
<evidence type="ECO:0000256" key="1">
    <source>
        <dbReference type="ARBA" id="ARBA00004141"/>
    </source>
</evidence>
<evidence type="ECO:0000313" key="9">
    <source>
        <dbReference type="Proteomes" id="UP000799439"/>
    </source>
</evidence>
<comment type="caution">
    <text evidence="8">The sequence shown here is derived from an EMBL/GenBank/DDBJ whole genome shotgun (WGS) entry which is preliminary data.</text>
</comment>
<dbReference type="Proteomes" id="UP000799439">
    <property type="component" value="Unassembled WGS sequence"/>
</dbReference>
<dbReference type="PANTHER" id="PTHR33048:SF96">
    <property type="entry name" value="INTEGRAL MEMBRANE PROTEIN"/>
    <property type="match status" value="1"/>
</dbReference>
<keyword evidence="4 6" id="KW-0472">Membrane</keyword>
<feature type="domain" description="Rhodopsin" evidence="7">
    <location>
        <begin position="33"/>
        <end position="267"/>
    </location>
</feature>
<dbReference type="InterPro" id="IPR052337">
    <property type="entry name" value="SAT4-like"/>
</dbReference>
<dbReference type="EMBL" id="ML996081">
    <property type="protein sequence ID" value="KAF2158269.1"/>
    <property type="molecule type" value="Genomic_DNA"/>
</dbReference>
<gene>
    <name evidence="8" type="ORF">K461DRAFT_300080</name>
</gene>
<evidence type="ECO:0000259" key="7">
    <source>
        <dbReference type="Pfam" id="PF20684"/>
    </source>
</evidence>
<accession>A0A9P4JG81</accession>
<keyword evidence="3 6" id="KW-1133">Transmembrane helix</keyword>
<keyword evidence="2 6" id="KW-0812">Transmembrane</keyword>